<evidence type="ECO:0000313" key="3">
    <source>
        <dbReference type="Proteomes" id="UP000007962"/>
    </source>
</evidence>
<dbReference type="RefSeq" id="WP_012725721.1">
    <property type="nucleotide sequence ID" value="NC_012669.1"/>
</dbReference>
<proteinExistence type="predicted"/>
<keyword evidence="3" id="KW-1185">Reference proteome</keyword>
<dbReference type="AlphaFoldDB" id="C5BYI3"/>
<protein>
    <submittedName>
        <fullName evidence="2">Uncharacterized protein</fullName>
    </submittedName>
</protein>
<accession>C5BYI3</accession>
<name>C5BYI3_BEUC1</name>
<evidence type="ECO:0000256" key="1">
    <source>
        <dbReference type="SAM" id="MobiDB-lite"/>
    </source>
</evidence>
<reference evidence="2 3" key="1">
    <citation type="journal article" date="2009" name="Stand. Genomic Sci.">
        <title>Complete genome sequence of Beutenbergia cavernae type strain (HKI 0122).</title>
        <authorList>
            <person name="Land M."/>
            <person name="Pukall R."/>
            <person name="Abt B."/>
            <person name="Goker M."/>
            <person name="Rohde M."/>
            <person name="Glavina Del Rio T."/>
            <person name="Tice H."/>
            <person name="Copeland A."/>
            <person name="Cheng J.F."/>
            <person name="Lucas S."/>
            <person name="Chen F."/>
            <person name="Nolan M."/>
            <person name="Bruce D."/>
            <person name="Goodwin L."/>
            <person name="Pitluck S."/>
            <person name="Ivanova N."/>
            <person name="Mavromatis K."/>
            <person name="Ovchinnikova G."/>
            <person name="Pati A."/>
            <person name="Chen A."/>
            <person name="Palaniappan K."/>
            <person name="Hauser L."/>
            <person name="Chang Y.J."/>
            <person name="Jefferies C.C."/>
            <person name="Saunders E."/>
            <person name="Brettin T."/>
            <person name="Detter J.C."/>
            <person name="Han C."/>
            <person name="Chain P."/>
            <person name="Bristow J."/>
            <person name="Eisen J.A."/>
            <person name="Markowitz V."/>
            <person name="Hugenholtz P."/>
            <person name="Kyrpides N.C."/>
            <person name="Klenk H.P."/>
            <person name="Lapidus A."/>
        </authorList>
    </citation>
    <scope>NUCLEOTIDE SEQUENCE [LARGE SCALE GENOMIC DNA]</scope>
    <source>
        <strain evidence="3">ATCC BAA-8 / DSM 12333 / NBRC 16432</strain>
    </source>
</reference>
<organism evidence="2 3">
    <name type="scientific">Beutenbergia cavernae (strain ATCC BAA-8 / DSM 12333 / CCUG 43141 / JCM 11478 / NBRC 16432 / NCIMB 13614 / HKI 0122)</name>
    <dbReference type="NCBI Taxonomy" id="471853"/>
    <lineage>
        <taxon>Bacteria</taxon>
        <taxon>Bacillati</taxon>
        <taxon>Actinomycetota</taxon>
        <taxon>Actinomycetes</taxon>
        <taxon>Micrococcales</taxon>
        <taxon>Beutenbergiaceae</taxon>
        <taxon>Beutenbergia</taxon>
    </lineage>
</organism>
<sequence length="51" mass="5507">MKAPSRASRRWSTARVVLACPALGKITGSSSHPGSRLAHPEPTELTRIRDP</sequence>
<feature type="compositionally biased region" description="Basic and acidic residues" evidence="1">
    <location>
        <begin position="38"/>
        <end position="51"/>
    </location>
</feature>
<dbReference type="Proteomes" id="UP000007962">
    <property type="component" value="Chromosome"/>
</dbReference>
<dbReference type="KEGG" id="bcv:Bcav_0680"/>
<gene>
    <name evidence="2" type="ordered locus">Bcav_0680</name>
</gene>
<dbReference type="EMBL" id="CP001618">
    <property type="protein sequence ID" value="ACQ78941.1"/>
    <property type="molecule type" value="Genomic_DNA"/>
</dbReference>
<feature type="region of interest" description="Disordered" evidence="1">
    <location>
        <begin position="25"/>
        <end position="51"/>
    </location>
</feature>
<evidence type="ECO:0000313" key="2">
    <source>
        <dbReference type="EMBL" id="ACQ78941.1"/>
    </source>
</evidence>
<dbReference type="HOGENOM" id="CLU_3096053_0_0_11"/>